<keyword evidence="4" id="KW-1185">Reference proteome</keyword>
<feature type="transmembrane region" description="Helical" evidence="1">
    <location>
        <begin position="82"/>
        <end position="109"/>
    </location>
</feature>
<dbReference type="AlphaFoldDB" id="A0A8I0FXM6"/>
<organism evidence="2 5">
    <name type="scientific">Aeromicrobium tamlense</name>
    <dbReference type="NCBI Taxonomy" id="375541"/>
    <lineage>
        <taxon>Bacteria</taxon>
        <taxon>Bacillati</taxon>
        <taxon>Actinomycetota</taxon>
        <taxon>Actinomycetes</taxon>
        <taxon>Propionibacteriales</taxon>
        <taxon>Nocardioidaceae</taxon>
        <taxon>Aeromicrobium</taxon>
    </lineage>
</organism>
<comment type="caution">
    <text evidence="2">The sequence shown here is derived from an EMBL/GenBank/DDBJ whole genome shotgun (WGS) entry which is preliminary data.</text>
</comment>
<protein>
    <submittedName>
        <fullName evidence="3">Membrane protein</fullName>
    </submittedName>
</protein>
<dbReference type="Proteomes" id="UP000587211">
    <property type="component" value="Unassembled WGS sequence"/>
</dbReference>
<evidence type="ECO:0000313" key="5">
    <source>
        <dbReference type="Proteomes" id="UP000659061"/>
    </source>
</evidence>
<dbReference type="EMBL" id="JACWMT010000003">
    <property type="protein sequence ID" value="MBD1271603.1"/>
    <property type="molecule type" value="Genomic_DNA"/>
</dbReference>
<evidence type="ECO:0000256" key="1">
    <source>
        <dbReference type="SAM" id="Phobius"/>
    </source>
</evidence>
<gene>
    <name evidence="3" type="ORF">BJ975_001026</name>
    <name evidence="2" type="ORF">IDH50_15270</name>
</gene>
<accession>A0A8I0FXM6</accession>
<proteinExistence type="predicted"/>
<keyword evidence="1" id="KW-0472">Membrane</keyword>
<dbReference type="RefSeq" id="WP_179424138.1">
    <property type="nucleotide sequence ID" value="NZ_BAAAMP010000003.1"/>
</dbReference>
<sequence length="115" mass="11540">MSSHPPPPGGQPPYGYVYGQPVPGDSGNQGVWALVIAIVSIPAGCCCGILGVAGGIVAVVLARAERSRLQQWGGPYADTSMVTAAFWVGVAAIVLGVLGTLVSMGSAFIDLATLS</sequence>
<evidence type="ECO:0000313" key="3">
    <source>
        <dbReference type="EMBL" id="NYI37651.1"/>
    </source>
</evidence>
<feature type="transmembrane region" description="Helical" evidence="1">
    <location>
        <begin position="31"/>
        <end position="61"/>
    </location>
</feature>
<keyword evidence="1" id="KW-0812">Transmembrane</keyword>
<name>A0A8I0FXM6_9ACTN</name>
<reference evidence="3 4" key="1">
    <citation type="submission" date="2020-07" db="EMBL/GenBank/DDBJ databases">
        <title>Sequencing the genomes of 1000 actinobacteria strains.</title>
        <authorList>
            <person name="Klenk H.-P."/>
        </authorList>
    </citation>
    <scope>NUCLEOTIDE SEQUENCE [LARGE SCALE GENOMIC DNA]</scope>
    <source>
        <strain evidence="3 4">DSM 19087</strain>
    </source>
</reference>
<reference evidence="2" key="2">
    <citation type="submission" date="2020-09" db="EMBL/GenBank/DDBJ databases">
        <title>Novel species in genus Aeromicrobium.</title>
        <authorList>
            <person name="Zhang G."/>
        </authorList>
    </citation>
    <scope>NUCLEOTIDE SEQUENCE</scope>
    <source>
        <strain evidence="2">SSW1-57</strain>
    </source>
</reference>
<dbReference type="EMBL" id="JACBZN010000001">
    <property type="protein sequence ID" value="NYI37651.1"/>
    <property type="molecule type" value="Genomic_DNA"/>
</dbReference>
<evidence type="ECO:0000313" key="4">
    <source>
        <dbReference type="Proteomes" id="UP000587211"/>
    </source>
</evidence>
<evidence type="ECO:0000313" key="2">
    <source>
        <dbReference type="EMBL" id="MBD1271603.1"/>
    </source>
</evidence>
<keyword evidence="1" id="KW-1133">Transmembrane helix</keyword>
<dbReference type="Proteomes" id="UP000659061">
    <property type="component" value="Unassembled WGS sequence"/>
</dbReference>